<dbReference type="CDD" id="cd01991">
    <property type="entry name" value="Asn_synthase_B_C"/>
    <property type="match status" value="1"/>
</dbReference>
<dbReference type="InterPro" id="IPR029055">
    <property type="entry name" value="Ntn_hydrolases_N"/>
</dbReference>
<reference evidence="11 12" key="1">
    <citation type="submission" date="2018-01" db="EMBL/GenBank/DDBJ databases">
        <title>Draft genome sequence of Paucibacter aquatile CR182 isolated from freshwater of the Nakdong River.</title>
        <authorList>
            <person name="Choi A."/>
            <person name="Chung E.J."/>
        </authorList>
    </citation>
    <scope>NUCLEOTIDE SEQUENCE [LARGE SCALE GENOMIC DNA]</scope>
    <source>
        <strain evidence="11 12">CR182</strain>
    </source>
</reference>
<feature type="binding site" evidence="9">
    <location>
        <begin position="363"/>
        <end position="364"/>
    </location>
    <ligand>
        <name>ATP</name>
        <dbReference type="ChEBI" id="CHEBI:30616"/>
    </ligand>
</feature>
<keyword evidence="8" id="KW-0061">Asparagine biosynthesis</keyword>
<evidence type="ECO:0000313" key="11">
    <source>
        <dbReference type="EMBL" id="PND36466.1"/>
    </source>
</evidence>
<keyword evidence="6 8" id="KW-0315">Glutamine amidotransferase</keyword>
<proteinExistence type="inferred from homology"/>
<evidence type="ECO:0000256" key="9">
    <source>
        <dbReference type="PIRSR" id="PIRSR001589-2"/>
    </source>
</evidence>
<dbReference type="Proteomes" id="UP000235916">
    <property type="component" value="Unassembled WGS sequence"/>
</dbReference>
<dbReference type="Gene3D" id="3.60.20.10">
    <property type="entry name" value="Glutamine Phosphoribosylpyrophosphate, subunit 1, domain 1"/>
    <property type="match status" value="1"/>
</dbReference>
<dbReference type="GO" id="GO:0005524">
    <property type="term" value="F:ATP binding"/>
    <property type="evidence" value="ECO:0007669"/>
    <property type="project" value="UniProtKB-KW"/>
</dbReference>
<dbReference type="AlphaFoldDB" id="A0A2N8KSN2"/>
<dbReference type="GO" id="GO:0006529">
    <property type="term" value="P:asparagine biosynthetic process"/>
    <property type="evidence" value="ECO:0007669"/>
    <property type="project" value="UniProtKB-KW"/>
</dbReference>
<feature type="active site" description="For GATase activity" evidence="8">
    <location>
        <position position="2"/>
    </location>
</feature>
<gene>
    <name evidence="11" type="primary">asnB</name>
    <name evidence="11" type="ORF">C1O66_22560</name>
</gene>
<evidence type="ECO:0000256" key="6">
    <source>
        <dbReference type="ARBA" id="ARBA00022962"/>
    </source>
</evidence>
<dbReference type="PANTHER" id="PTHR43284:SF1">
    <property type="entry name" value="ASPARAGINE SYNTHETASE"/>
    <property type="match status" value="1"/>
</dbReference>
<comment type="catalytic activity">
    <reaction evidence="7">
        <text>L-aspartate + L-glutamine + ATP + H2O = L-asparagine + L-glutamate + AMP + diphosphate + H(+)</text>
        <dbReference type="Rhea" id="RHEA:12228"/>
        <dbReference type="ChEBI" id="CHEBI:15377"/>
        <dbReference type="ChEBI" id="CHEBI:15378"/>
        <dbReference type="ChEBI" id="CHEBI:29985"/>
        <dbReference type="ChEBI" id="CHEBI:29991"/>
        <dbReference type="ChEBI" id="CHEBI:30616"/>
        <dbReference type="ChEBI" id="CHEBI:33019"/>
        <dbReference type="ChEBI" id="CHEBI:58048"/>
        <dbReference type="ChEBI" id="CHEBI:58359"/>
        <dbReference type="ChEBI" id="CHEBI:456215"/>
        <dbReference type="EC" id="6.3.5.4"/>
    </reaction>
</comment>
<dbReference type="SUPFAM" id="SSF52402">
    <property type="entry name" value="Adenine nucleotide alpha hydrolases-like"/>
    <property type="match status" value="1"/>
</dbReference>
<dbReference type="InterPro" id="IPR014729">
    <property type="entry name" value="Rossmann-like_a/b/a_fold"/>
</dbReference>
<dbReference type="EMBL" id="POSP01000004">
    <property type="protein sequence ID" value="PND36466.1"/>
    <property type="molecule type" value="Genomic_DNA"/>
</dbReference>
<dbReference type="InterPro" id="IPR001962">
    <property type="entry name" value="Asn_synthase"/>
</dbReference>
<keyword evidence="5 9" id="KW-0067">ATP-binding</keyword>
<sequence>MCGIHGILRLDGAPVESAHLSLMGDITQHRGPDDEGQHIDGACGIAMRRLSIIDLAGGHQPLSNQDGSLWLVCNGEIYNYRELRAELQAKGFQFKTGSDSEVLLHLYDAEGDDFVHRLNGMFDFALWDARRRRLLIGRDRIGVKPLYVMQDGQRLAFATEAKALLALPGVRAELDTRVLSSYLQLGYVAAPGSMFKGIRKLPPATLLAVEAGQVKEWRYWRVSAQIRRDWSEAEWIERSRESLQRAVRMQMVSDVPIGAFLSGGVDSSAVVAYMARESSEPIRTYAIGFEGGEAETLYNELPFARQVSELFKTQHKEIVVKPDVVGLLPQLLWHMDEPLADTAFITTYLVSQFARQDVKVILSGVGGDELFGGYRRYLGGHYARRFQALPAWLQSAIGFAAGRLPADRHSGLLNTLRLAKGFVASAGMGADARYQSYLQVLGQDLVGRLLVDGAGGQDPLAAAFASAGHEDELNRMLAVDAETQLPDDLLLLTDKMSMAVSLECRVPLLDHELLELAASMPSDIKIRGGRLKHVLKSALADVLPDDILNRKKRGFGTPMGAWLKKELAPLLRRLLAPEVVKARGLFVPAVVSGLIADHEANRMDGTDALLSLMNLEIWSRVYLDGRSPADVALELKSYLPRA</sequence>
<dbReference type="Pfam" id="PF13537">
    <property type="entry name" value="GATase_7"/>
    <property type="match status" value="1"/>
</dbReference>
<evidence type="ECO:0000256" key="8">
    <source>
        <dbReference type="PIRSR" id="PIRSR001589-1"/>
    </source>
</evidence>
<name>A0A2N8KSN2_9BURK</name>
<evidence type="ECO:0000256" key="4">
    <source>
        <dbReference type="ARBA" id="ARBA00022741"/>
    </source>
</evidence>
<dbReference type="Pfam" id="PF00733">
    <property type="entry name" value="Asn_synthase"/>
    <property type="match status" value="1"/>
</dbReference>
<feature type="binding site" evidence="9">
    <location>
        <position position="287"/>
    </location>
    <ligand>
        <name>ATP</name>
        <dbReference type="ChEBI" id="CHEBI:30616"/>
    </ligand>
</feature>
<dbReference type="NCBIfam" id="TIGR01536">
    <property type="entry name" value="asn_synth_AEB"/>
    <property type="match status" value="1"/>
</dbReference>
<evidence type="ECO:0000256" key="3">
    <source>
        <dbReference type="ARBA" id="ARBA00012737"/>
    </source>
</evidence>
<dbReference type="GO" id="GO:0004066">
    <property type="term" value="F:asparagine synthase (glutamine-hydrolyzing) activity"/>
    <property type="evidence" value="ECO:0007669"/>
    <property type="project" value="UniProtKB-EC"/>
</dbReference>
<dbReference type="SUPFAM" id="SSF56235">
    <property type="entry name" value="N-terminal nucleophile aminohydrolases (Ntn hydrolases)"/>
    <property type="match status" value="1"/>
</dbReference>
<protein>
    <recommendedName>
        <fullName evidence="3">asparagine synthase (glutamine-hydrolyzing)</fullName>
        <ecNumber evidence="3">6.3.5.4</ecNumber>
    </recommendedName>
</protein>
<keyword evidence="8" id="KW-0028">Amino-acid biosynthesis</keyword>
<dbReference type="OrthoDB" id="9763290at2"/>
<dbReference type="EC" id="6.3.5.4" evidence="3"/>
<dbReference type="CDD" id="cd00712">
    <property type="entry name" value="AsnB"/>
    <property type="match status" value="1"/>
</dbReference>
<evidence type="ECO:0000256" key="5">
    <source>
        <dbReference type="ARBA" id="ARBA00022840"/>
    </source>
</evidence>
<organism evidence="11 12">
    <name type="scientific">Kinneretia aquatilis</name>
    <dbReference type="NCBI Taxonomy" id="2070761"/>
    <lineage>
        <taxon>Bacteria</taxon>
        <taxon>Pseudomonadati</taxon>
        <taxon>Pseudomonadota</taxon>
        <taxon>Betaproteobacteria</taxon>
        <taxon>Burkholderiales</taxon>
        <taxon>Sphaerotilaceae</taxon>
        <taxon>Roseateles</taxon>
    </lineage>
</organism>
<evidence type="ECO:0000256" key="1">
    <source>
        <dbReference type="ARBA" id="ARBA00005187"/>
    </source>
</evidence>
<dbReference type="PIRSF" id="PIRSF001589">
    <property type="entry name" value="Asn_synthetase_glu-h"/>
    <property type="match status" value="1"/>
</dbReference>
<evidence type="ECO:0000256" key="2">
    <source>
        <dbReference type="ARBA" id="ARBA00005752"/>
    </source>
</evidence>
<dbReference type="Gene3D" id="3.40.50.620">
    <property type="entry name" value="HUPs"/>
    <property type="match status" value="1"/>
</dbReference>
<comment type="caution">
    <text evidence="11">The sequence shown here is derived from an EMBL/GenBank/DDBJ whole genome shotgun (WGS) entry which is preliminary data.</text>
</comment>
<feature type="binding site" evidence="9">
    <location>
        <position position="99"/>
    </location>
    <ligand>
        <name>L-glutamine</name>
        <dbReference type="ChEBI" id="CHEBI:58359"/>
    </ligand>
</feature>
<keyword evidence="12" id="KW-1185">Reference proteome</keyword>
<feature type="domain" description="Glutamine amidotransferase type-2" evidence="10">
    <location>
        <begin position="2"/>
        <end position="212"/>
    </location>
</feature>
<keyword evidence="4 9" id="KW-0547">Nucleotide-binding</keyword>
<accession>A0A2N8KSN2</accession>
<evidence type="ECO:0000256" key="7">
    <source>
        <dbReference type="ARBA" id="ARBA00048741"/>
    </source>
</evidence>
<dbReference type="RefSeq" id="WP_102770240.1">
    <property type="nucleotide sequence ID" value="NZ_POSP01000004.1"/>
</dbReference>
<dbReference type="InterPro" id="IPR017932">
    <property type="entry name" value="GATase_2_dom"/>
</dbReference>
<dbReference type="InterPro" id="IPR006426">
    <property type="entry name" value="Asn_synth_AEB"/>
</dbReference>
<evidence type="ECO:0000313" key="12">
    <source>
        <dbReference type="Proteomes" id="UP000235916"/>
    </source>
</evidence>
<dbReference type="InterPro" id="IPR051786">
    <property type="entry name" value="ASN_synthetase/amidase"/>
</dbReference>
<evidence type="ECO:0000259" key="10">
    <source>
        <dbReference type="PROSITE" id="PS51278"/>
    </source>
</evidence>
<dbReference type="PROSITE" id="PS51278">
    <property type="entry name" value="GATASE_TYPE_2"/>
    <property type="match status" value="1"/>
</dbReference>
<dbReference type="InterPro" id="IPR033738">
    <property type="entry name" value="AsnB_N"/>
</dbReference>
<dbReference type="PANTHER" id="PTHR43284">
    <property type="entry name" value="ASPARAGINE SYNTHETASE (GLUTAMINE-HYDROLYZING)"/>
    <property type="match status" value="1"/>
</dbReference>
<comment type="pathway">
    <text evidence="1">Amino-acid biosynthesis; L-asparagine biosynthesis; L-asparagine from L-aspartate (L-Gln route): step 1/1.</text>
</comment>
<comment type="similarity">
    <text evidence="2">Belongs to the asparagine synthetase family.</text>
</comment>
<dbReference type="GO" id="GO:0005829">
    <property type="term" value="C:cytosol"/>
    <property type="evidence" value="ECO:0007669"/>
    <property type="project" value="TreeGrafter"/>
</dbReference>